<dbReference type="EMBL" id="CAMXCT030001202">
    <property type="protein sequence ID" value="CAL4775098.1"/>
    <property type="molecule type" value="Genomic_DNA"/>
</dbReference>
<dbReference type="Pfam" id="PF00023">
    <property type="entry name" value="Ank"/>
    <property type="match status" value="1"/>
</dbReference>
<reference evidence="3" key="2">
    <citation type="submission" date="2024-04" db="EMBL/GenBank/DDBJ databases">
        <authorList>
            <person name="Chen Y."/>
            <person name="Shah S."/>
            <person name="Dougan E. K."/>
            <person name="Thang M."/>
            <person name="Chan C."/>
        </authorList>
    </citation>
    <scope>NUCLEOTIDE SEQUENCE [LARGE SCALE GENOMIC DNA]</scope>
</reference>
<evidence type="ECO:0000313" key="3">
    <source>
        <dbReference type="EMBL" id="CAL1141161.1"/>
    </source>
</evidence>
<dbReference type="AlphaFoldDB" id="A0A9P1FTP4"/>
<dbReference type="InterPro" id="IPR036770">
    <property type="entry name" value="Ankyrin_rpt-contain_sf"/>
</dbReference>
<keyword evidence="1" id="KW-0040">ANK repeat</keyword>
<dbReference type="Proteomes" id="UP001152797">
    <property type="component" value="Unassembled WGS sequence"/>
</dbReference>
<name>A0A9P1FTP4_9DINO</name>
<protein>
    <recommendedName>
        <fullName evidence="5">Ankyrin repeat domain-containing protein</fullName>
    </recommendedName>
</protein>
<evidence type="ECO:0000313" key="4">
    <source>
        <dbReference type="Proteomes" id="UP001152797"/>
    </source>
</evidence>
<proteinExistence type="predicted"/>
<evidence type="ECO:0000313" key="2">
    <source>
        <dbReference type="EMBL" id="CAI3987786.1"/>
    </source>
</evidence>
<dbReference type="PROSITE" id="PS50088">
    <property type="entry name" value="ANK_REPEAT"/>
    <property type="match status" value="1"/>
</dbReference>
<reference evidence="2" key="1">
    <citation type="submission" date="2022-10" db="EMBL/GenBank/DDBJ databases">
        <authorList>
            <person name="Chen Y."/>
            <person name="Dougan E. K."/>
            <person name="Chan C."/>
            <person name="Rhodes N."/>
            <person name="Thang M."/>
        </authorList>
    </citation>
    <scope>NUCLEOTIDE SEQUENCE</scope>
</reference>
<sequence>MAFPRIEEVEALKKSEPELAQAHIYAQHVGRASELGGGLVEEIAEAVEEAQTLQAAEKAEASAVEKAAQEADKAVEERHAEVAAFLKKHGFRSINEAKRSFLSSSYALHRAVKLGDARMVELLLLDGALKEQKESGLLSSGKTAMQLAKNGKYANPAVLRVLSDMENRSKGA</sequence>
<evidence type="ECO:0000256" key="1">
    <source>
        <dbReference type="PROSITE-ProRule" id="PRU00023"/>
    </source>
</evidence>
<dbReference type="EMBL" id="CAMXCT010001202">
    <property type="protein sequence ID" value="CAI3987786.1"/>
    <property type="molecule type" value="Genomic_DNA"/>
</dbReference>
<dbReference type="OrthoDB" id="446479at2759"/>
<gene>
    <name evidence="2" type="ORF">C1SCF055_LOCUS15031</name>
</gene>
<keyword evidence="4" id="KW-1185">Reference proteome</keyword>
<comment type="caution">
    <text evidence="2">The sequence shown here is derived from an EMBL/GenBank/DDBJ whole genome shotgun (WGS) entry which is preliminary data.</text>
</comment>
<accession>A0A9P1FTP4</accession>
<dbReference type="Gene3D" id="1.25.40.20">
    <property type="entry name" value="Ankyrin repeat-containing domain"/>
    <property type="match status" value="1"/>
</dbReference>
<organism evidence="2">
    <name type="scientific">Cladocopium goreaui</name>
    <dbReference type="NCBI Taxonomy" id="2562237"/>
    <lineage>
        <taxon>Eukaryota</taxon>
        <taxon>Sar</taxon>
        <taxon>Alveolata</taxon>
        <taxon>Dinophyceae</taxon>
        <taxon>Suessiales</taxon>
        <taxon>Symbiodiniaceae</taxon>
        <taxon>Cladocopium</taxon>
    </lineage>
</organism>
<dbReference type="SUPFAM" id="SSF48403">
    <property type="entry name" value="Ankyrin repeat"/>
    <property type="match status" value="1"/>
</dbReference>
<evidence type="ECO:0008006" key="5">
    <source>
        <dbReference type="Google" id="ProtNLM"/>
    </source>
</evidence>
<feature type="repeat" description="ANK" evidence="1">
    <location>
        <begin position="103"/>
        <end position="135"/>
    </location>
</feature>
<dbReference type="InterPro" id="IPR002110">
    <property type="entry name" value="Ankyrin_rpt"/>
</dbReference>
<dbReference type="EMBL" id="CAMXCT020001202">
    <property type="protein sequence ID" value="CAL1141161.1"/>
    <property type="molecule type" value="Genomic_DNA"/>
</dbReference>